<name>A0A0N1HFY1_9EURO</name>
<feature type="domain" description="RNase T2-like C-terminal" evidence="4">
    <location>
        <begin position="177"/>
        <end position="313"/>
    </location>
</feature>
<dbReference type="GO" id="GO:0033897">
    <property type="term" value="F:ribonuclease T2 activity"/>
    <property type="evidence" value="ECO:0007669"/>
    <property type="project" value="InterPro"/>
</dbReference>
<gene>
    <name evidence="5" type="ORF">AB675_8461</name>
</gene>
<evidence type="ECO:0000313" key="6">
    <source>
        <dbReference type="Proteomes" id="UP000038010"/>
    </source>
</evidence>
<dbReference type="GeneID" id="28740788"/>
<dbReference type="Gene3D" id="3.90.730.10">
    <property type="entry name" value="Ribonuclease T2-like"/>
    <property type="match status" value="1"/>
</dbReference>
<dbReference type="Pfam" id="PF00445">
    <property type="entry name" value="Ribonuclease_T2"/>
    <property type="match status" value="1"/>
</dbReference>
<reference evidence="5 6" key="1">
    <citation type="submission" date="2015-06" db="EMBL/GenBank/DDBJ databases">
        <title>Draft genome of the ant-associated black yeast Phialophora attae CBS 131958.</title>
        <authorList>
            <person name="Moreno L.F."/>
            <person name="Stielow B.J."/>
            <person name="de Hoog S."/>
            <person name="Vicente V.A."/>
            <person name="Weiss V.A."/>
            <person name="de Vries M."/>
            <person name="Cruz L.M."/>
            <person name="Souza E.M."/>
        </authorList>
    </citation>
    <scope>NUCLEOTIDE SEQUENCE [LARGE SCALE GENOMIC DNA]</scope>
    <source>
        <strain evidence="5 6">CBS 131958</strain>
    </source>
</reference>
<sequence>MLYATLNTYDTLAAAGIVPSYDQTYELEAIQAALALPHDGFPVTLRCHGSYLQEIWYHYSVRGPLRHAEPFDESSEVTLRSNTDIFVPTGPDISKSNCPRTGIRYMPKDSQQPTHTTSPPHKPTHSANPTSTPGRPFSGRGHLIVRPISTAPSDSGPKAPVEQQPLALGANQDLQALSETKGCLIRGGLWYASGGCATYLAKTDAPHFEDQSSTTPGEPKPHLFTLSSLYFPCAVVQDTAFKCAKDLGVQTIFEGINVTTSTEDGRDATTREVLAWRGRTTFYADSIPGRFEKVEIFADDDAGRREVQLEVEWAEI</sequence>
<proteinExistence type="inferred from homology"/>
<comment type="similarity">
    <text evidence="1 2">Belongs to the RNase T2 family.</text>
</comment>
<dbReference type="OrthoDB" id="4158920at2759"/>
<dbReference type="EMBL" id="LFJN01000003">
    <property type="protein sequence ID" value="KPI44290.1"/>
    <property type="molecule type" value="Genomic_DNA"/>
</dbReference>
<dbReference type="InterPro" id="IPR036430">
    <property type="entry name" value="RNase_T2-like_sf"/>
</dbReference>
<evidence type="ECO:0000259" key="4">
    <source>
        <dbReference type="Pfam" id="PF25488"/>
    </source>
</evidence>
<evidence type="ECO:0000256" key="3">
    <source>
        <dbReference type="SAM" id="MobiDB-lite"/>
    </source>
</evidence>
<dbReference type="InterPro" id="IPR001568">
    <property type="entry name" value="RNase_T2-like"/>
</dbReference>
<dbReference type="GO" id="GO:0003723">
    <property type="term" value="F:RNA binding"/>
    <property type="evidence" value="ECO:0007669"/>
    <property type="project" value="InterPro"/>
</dbReference>
<organism evidence="5 6">
    <name type="scientific">Cyphellophora attinorum</name>
    <dbReference type="NCBI Taxonomy" id="1664694"/>
    <lineage>
        <taxon>Eukaryota</taxon>
        <taxon>Fungi</taxon>
        <taxon>Dikarya</taxon>
        <taxon>Ascomycota</taxon>
        <taxon>Pezizomycotina</taxon>
        <taxon>Eurotiomycetes</taxon>
        <taxon>Chaetothyriomycetidae</taxon>
        <taxon>Chaetothyriales</taxon>
        <taxon>Cyphellophoraceae</taxon>
        <taxon>Cyphellophora</taxon>
    </lineage>
</organism>
<dbReference type="SUPFAM" id="SSF55895">
    <property type="entry name" value="Ribonuclease Rh-like"/>
    <property type="match status" value="1"/>
</dbReference>
<accession>A0A0N1HFY1</accession>
<dbReference type="RefSeq" id="XP_018004253.1">
    <property type="nucleotide sequence ID" value="XM_018148909.1"/>
</dbReference>
<dbReference type="AlphaFoldDB" id="A0A0N1HFY1"/>
<dbReference type="STRING" id="1664694.A0A0N1HFY1"/>
<keyword evidence="6" id="KW-1185">Reference proteome</keyword>
<protein>
    <submittedName>
        <fullName evidence="5">Ribonuclease T2-like protein</fullName>
    </submittedName>
</protein>
<dbReference type="Proteomes" id="UP000038010">
    <property type="component" value="Unassembled WGS sequence"/>
</dbReference>
<evidence type="ECO:0000256" key="2">
    <source>
        <dbReference type="RuleBase" id="RU004328"/>
    </source>
</evidence>
<evidence type="ECO:0000313" key="5">
    <source>
        <dbReference type="EMBL" id="KPI44290.1"/>
    </source>
</evidence>
<feature type="compositionally biased region" description="Low complexity" evidence="3">
    <location>
        <begin position="110"/>
        <end position="119"/>
    </location>
</feature>
<feature type="region of interest" description="Disordered" evidence="3">
    <location>
        <begin position="88"/>
        <end position="142"/>
    </location>
</feature>
<dbReference type="InterPro" id="IPR057328">
    <property type="entry name" value="RNaseT2L_C"/>
</dbReference>
<evidence type="ECO:0000256" key="1">
    <source>
        <dbReference type="ARBA" id="ARBA00007469"/>
    </source>
</evidence>
<dbReference type="VEuPathDB" id="FungiDB:AB675_8461"/>
<dbReference type="Pfam" id="PF25488">
    <property type="entry name" value="RNaseT2L_C"/>
    <property type="match status" value="1"/>
</dbReference>
<comment type="caution">
    <text evidence="5">The sequence shown here is derived from an EMBL/GenBank/DDBJ whole genome shotgun (WGS) entry which is preliminary data.</text>
</comment>